<evidence type="ECO:0000313" key="1">
    <source>
        <dbReference type="Proteomes" id="UP000887581"/>
    </source>
</evidence>
<evidence type="ECO:0000313" key="2">
    <source>
        <dbReference type="WBParaSite" id="sdigi.contig166.g5534.t1"/>
    </source>
</evidence>
<protein>
    <submittedName>
        <fullName evidence="2">SMP domain-containing protein</fullName>
    </submittedName>
</protein>
<keyword evidence="1" id="KW-1185">Reference proteome</keyword>
<reference evidence="2" key="1">
    <citation type="submission" date="2022-11" db="UniProtKB">
        <authorList>
            <consortium name="WormBaseParasite"/>
        </authorList>
    </citation>
    <scope>IDENTIFICATION</scope>
</reference>
<organism evidence="1 2">
    <name type="scientific">Setaria digitata</name>
    <dbReference type="NCBI Taxonomy" id="48799"/>
    <lineage>
        <taxon>Eukaryota</taxon>
        <taxon>Metazoa</taxon>
        <taxon>Ecdysozoa</taxon>
        <taxon>Nematoda</taxon>
        <taxon>Chromadorea</taxon>
        <taxon>Rhabditida</taxon>
        <taxon>Spirurina</taxon>
        <taxon>Spiruromorpha</taxon>
        <taxon>Filarioidea</taxon>
        <taxon>Setariidae</taxon>
        <taxon>Setaria</taxon>
    </lineage>
</organism>
<dbReference type="Proteomes" id="UP000887581">
    <property type="component" value="Unplaced"/>
</dbReference>
<name>A0A915PGZ5_9BILA</name>
<sequence>MPTRVQAALIATTAPSSQNVTRAVDVQRASKVTGIYANAHSSNVRSRSPVYSIKQGIADSRANINQTPHTDDDHAEVQKMHFKSHEDFSIEAERTEIDASQKAVN</sequence>
<proteinExistence type="predicted"/>
<dbReference type="AlphaFoldDB" id="A0A915PGZ5"/>
<accession>A0A915PGZ5</accession>
<dbReference type="WBParaSite" id="sdigi.contig166.g5534.t1">
    <property type="protein sequence ID" value="sdigi.contig166.g5534.t1"/>
    <property type="gene ID" value="sdigi.contig166.g5534"/>
</dbReference>